<dbReference type="SUPFAM" id="SSF48576">
    <property type="entry name" value="Terpenoid synthases"/>
    <property type="match status" value="1"/>
</dbReference>
<dbReference type="InterPro" id="IPR008949">
    <property type="entry name" value="Isoprenoid_synthase_dom_sf"/>
</dbReference>
<dbReference type="EC" id="2.5.1.32" evidence="2"/>
<evidence type="ECO:0000313" key="2">
    <source>
        <dbReference type="EMBL" id="ALJ91092.1"/>
    </source>
</evidence>
<dbReference type="PROSITE" id="PS01045">
    <property type="entry name" value="SQUALEN_PHYTOEN_SYN_2"/>
    <property type="match status" value="1"/>
</dbReference>
<proteinExistence type="predicted"/>
<gene>
    <name evidence="2" type="ORF">TO73_1248</name>
</gene>
<dbReference type="GO" id="GO:0016740">
    <property type="term" value="F:transferase activity"/>
    <property type="evidence" value="ECO:0007669"/>
    <property type="project" value="UniProtKB-KW"/>
</dbReference>
<dbReference type="InterPro" id="IPR002060">
    <property type="entry name" value="Squ/phyt_synthse"/>
</dbReference>
<dbReference type="SFLD" id="SFLDG01212">
    <property type="entry name" value="Phytoene_synthase_like"/>
    <property type="match status" value="1"/>
</dbReference>
<dbReference type="InterPro" id="IPR044843">
    <property type="entry name" value="Trans_IPPS_bact-type"/>
</dbReference>
<dbReference type="EMBL" id="CP010822">
    <property type="protein sequence ID" value="ALJ91092.1"/>
    <property type="molecule type" value="Genomic_DNA"/>
</dbReference>
<dbReference type="InterPro" id="IPR019845">
    <property type="entry name" value="Squalene/phytoene_synthase_CS"/>
</dbReference>
<dbReference type="CDD" id="cd00683">
    <property type="entry name" value="Trans_IPPS_HH"/>
    <property type="match status" value="1"/>
</dbReference>
<reference evidence="3" key="1">
    <citation type="journal article" date="2015" name="PLoS ONE">
        <title>Complete Genome Sequence of Thermus aquaticus Y51MC23.</title>
        <authorList>
            <person name="Brumm P.J."/>
            <person name="Monsma S."/>
            <person name="Keough B."/>
            <person name="Jasinovica S."/>
            <person name="Ferguson E."/>
            <person name="Schoenfeld T."/>
            <person name="Lodes M."/>
            <person name="Mead D.A."/>
        </authorList>
    </citation>
    <scope>NUCLEOTIDE SEQUENCE [LARGE SCALE GENOMIC DNA]</scope>
    <source>
        <strain evidence="3">BAA-2747 / Y51MC23</strain>
    </source>
</reference>
<sequence length="283" mass="31872">MYPEGGGYMEPDWNALSRVIRAHSATFYLGSRLFPPEARKGAWAVYAACRLGDEAVDGEGGGEEALKAWWEGVERAYAGRPRENWERGLTWALERWPIPFEAFAHMKEGFLTDLGPVRLKTEEELFTYCYRVAGTVGRMMAPIAGGALEAEAKAIRLGQAMQLTNILRDVGEDLARDRLYLPLDLLEAYGVKLEDLQEGRITPGYRTLMAYLEAKARALYREGLEGLRHLQVGRAAIALAALQYQGILDKLRLQGYDNLRRRAHLKPWERLLLLPKALLAARP</sequence>
<evidence type="ECO:0000313" key="3">
    <source>
        <dbReference type="Proteomes" id="UP000058660"/>
    </source>
</evidence>
<dbReference type="Proteomes" id="UP000058660">
    <property type="component" value="Chromosome"/>
</dbReference>
<dbReference type="Pfam" id="PF00494">
    <property type="entry name" value="SQS_PSY"/>
    <property type="match status" value="1"/>
</dbReference>
<name>A0ABN4IJB1_THEA5</name>
<protein>
    <submittedName>
        <fullName evidence="2">Phytoene synthase</fullName>
        <ecNumber evidence="2">2.5.1.32</ecNumber>
    </submittedName>
</protein>
<dbReference type="InterPro" id="IPR033904">
    <property type="entry name" value="Trans_IPPS_HH"/>
</dbReference>
<keyword evidence="1 2" id="KW-0808">Transferase</keyword>
<dbReference type="Gene3D" id="1.10.600.10">
    <property type="entry name" value="Farnesyl Diphosphate Synthase"/>
    <property type="match status" value="1"/>
</dbReference>
<dbReference type="SFLD" id="SFLDG01018">
    <property type="entry name" value="Squalene/Phytoene_Synthase_Lik"/>
    <property type="match status" value="1"/>
</dbReference>
<dbReference type="SFLD" id="SFLDS00005">
    <property type="entry name" value="Isoprenoid_Synthase_Type_I"/>
    <property type="match status" value="1"/>
</dbReference>
<organism evidence="2 3">
    <name type="scientific">Thermus aquaticus (strain ATCC BAA-2747 / Y51MC23)</name>
    <dbReference type="NCBI Taxonomy" id="498848"/>
    <lineage>
        <taxon>Bacteria</taxon>
        <taxon>Thermotogati</taxon>
        <taxon>Deinococcota</taxon>
        <taxon>Deinococci</taxon>
        <taxon>Thermales</taxon>
        <taxon>Thermaceae</taxon>
        <taxon>Thermus</taxon>
    </lineage>
</organism>
<accession>A0ABN4IJB1</accession>
<dbReference type="PANTHER" id="PTHR31480">
    <property type="entry name" value="BIFUNCTIONAL LYCOPENE CYCLASE/PHYTOENE SYNTHASE"/>
    <property type="match status" value="1"/>
</dbReference>
<dbReference type="PROSITE" id="PS01044">
    <property type="entry name" value="SQUALEN_PHYTOEN_SYN_1"/>
    <property type="match status" value="1"/>
</dbReference>
<keyword evidence="3" id="KW-1185">Reference proteome</keyword>
<evidence type="ECO:0000256" key="1">
    <source>
        <dbReference type="ARBA" id="ARBA00022679"/>
    </source>
</evidence>